<evidence type="ECO:0000313" key="1">
    <source>
        <dbReference type="EMBL" id="HHR48116.1"/>
    </source>
</evidence>
<dbReference type="CDD" id="cd12819">
    <property type="entry name" value="LbR_vir_like"/>
    <property type="match status" value="1"/>
</dbReference>
<organism evidence="1">
    <name type="scientific">candidate division WOR-3 bacterium</name>
    <dbReference type="NCBI Taxonomy" id="2052148"/>
    <lineage>
        <taxon>Bacteria</taxon>
        <taxon>Bacteria division WOR-3</taxon>
    </lineage>
</organism>
<comment type="caution">
    <text evidence="1">The sequence shown here is derived from an EMBL/GenBank/DDBJ whole genome shotgun (WGS) entry which is preliminary data.</text>
</comment>
<dbReference type="InterPro" id="IPR011049">
    <property type="entry name" value="Serralysin-like_metalloprot_C"/>
</dbReference>
<evidence type="ECO:0008006" key="2">
    <source>
        <dbReference type="Google" id="ProtNLM"/>
    </source>
</evidence>
<protein>
    <recommendedName>
        <fullName evidence="2">Peptidase S74 domain-containing protein</fullName>
    </recommendedName>
</protein>
<accession>A0A7V6CMF2</accession>
<reference evidence="1" key="1">
    <citation type="journal article" date="2020" name="mSystems">
        <title>Genome- and Community-Level Interaction Insights into Carbon Utilization and Element Cycling Functions of Hydrothermarchaeota in Hydrothermal Sediment.</title>
        <authorList>
            <person name="Zhou Z."/>
            <person name="Liu Y."/>
            <person name="Xu W."/>
            <person name="Pan J."/>
            <person name="Luo Z.H."/>
            <person name="Li M."/>
        </authorList>
    </citation>
    <scope>NUCLEOTIDE SEQUENCE [LARGE SCALE GENOMIC DNA]</scope>
    <source>
        <strain evidence="1">SpSt-791</strain>
    </source>
</reference>
<dbReference type="Gene3D" id="2.150.10.10">
    <property type="entry name" value="Serralysin-like metalloprotease, C-terminal"/>
    <property type="match status" value="3"/>
</dbReference>
<dbReference type="EMBL" id="DTHS01000008">
    <property type="protein sequence ID" value="HHR48116.1"/>
    <property type="molecule type" value="Genomic_DNA"/>
</dbReference>
<name>A0A7V6CMF2_UNCW3</name>
<proteinExistence type="predicted"/>
<sequence>MKSKIFIPLIIFFSFNLNIFSENFIPVNQEKSFIPYQENITIPKMFSYQGKITDTLGNPIPDTIYSLTFRLYTQPTGGSPFWNETQQVNVKNGLFSVLLGAINPIESVPSSGTIYLSLQIANQQELTPRLRIVSSPYSYIANRSAIADSAFGTSRISGLNITDLDNRYVNENQANSVTSNMIVDGTILGQDLNQMGANINQVLKWNGTAWQPANDEVGGDNAWVRGTPDSILYTIRQLGIARGGANNMLYGSNRFTHVNLGVACTTGTYGQNYGFCTVGGGYGNRAESSFTTIAGGYGNITQGSYSTIGGGHDNRTLYPCATVAGGDSNFAVAYSTVGGGKRNQALVTTATIGGGYNNIAWGYYGVIGGGYHNYLGEYDCPTIGGGRYNFAGVQYTTVSGGYGNYVSGFSSTIGGGYADTVKANYGGILSGYSNLAGDGPEDTAAMVCGGYNNLASAKYATVGGGYTNTASGASATVGGGYLNTASGHYATVSGGQGDTASGYWATVGGGYINIALAYYATVSGGYRNIASGEDAVVGGGLSNTASSYYAVVGGGVGNTASGNAATVGGGWYNTAPGYFATVAGGYGNTASSYYATVSGGYADTAAANHSFAVGYHSVVPTGYLNSAAFNGQTATASNQLRCGTLSKAGGTFTIDHPLDPYNKILNHYFIEGPEMRNLYDGEVILDASGRATVHLPDYFSILNRKPRIQLTGVGTSDVYVLEDIKGNTFVIGGKPKTKVYWQVTGERADVSAEAIRRLMPVEQLKTGALSGRMLDDEFLSGCMEQLEREGKAQGINFRTNEGRKRYEEMKKIPKIKEK</sequence>
<gene>
    <name evidence="1" type="ORF">ENV79_00505</name>
</gene>
<dbReference type="AlphaFoldDB" id="A0A7V6CMF2"/>